<dbReference type="InterPro" id="IPR054289">
    <property type="entry name" value="DUF7025"/>
</dbReference>
<reference evidence="3" key="2">
    <citation type="submission" date="2008-07" db="EMBL/GenBank/DDBJ databases">
        <authorList>
            <person name="Genoscope - CEA"/>
        </authorList>
    </citation>
    <scope>NUCLEOTIDE SEQUENCE</scope>
    <source>
        <strain evidence="3">S mat+</strain>
    </source>
</reference>
<dbReference type="EMBL" id="FO904940">
    <property type="protein sequence ID" value="CDP29167.1"/>
    <property type="molecule type" value="Genomic_DNA"/>
</dbReference>
<evidence type="ECO:0000313" key="3">
    <source>
        <dbReference type="EMBL" id="CAP62091.1"/>
    </source>
</evidence>
<feature type="region of interest" description="Disordered" evidence="1">
    <location>
        <begin position="1"/>
        <end position="45"/>
    </location>
</feature>
<dbReference type="VEuPathDB" id="FungiDB:PODANS_5_330"/>
<dbReference type="Pfam" id="PF22942">
    <property type="entry name" value="DUF7025"/>
    <property type="match status" value="1"/>
</dbReference>
<feature type="compositionally biased region" description="Basic and acidic residues" evidence="1">
    <location>
        <begin position="213"/>
        <end position="222"/>
    </location>
</feature>
<dbReference type="Gene3D" id="3.40.50.300">
    <property type="entry name" value="P-loop containing nucleotide triphosphate hydrolases"/>
    <property type="match status" value="1"/>
</dbReference>
<organism evidence="3">
    <name type="scientific">Podospora anserina (strain S / ATCC MYA-4624 / DSM 980 / FGSC 10383)</name>
    <name type="common">Pleurage anserina</name>
    <dbReference type="NCBI Taxonomy" id="515849"/>
    <lineage>
        <taxon>Eukaryota</taxon>
        <taxon>Fungi</taxon>
        <taxon>Dikarya</taxon>
        <taxon>Ascomycota</taxon>
        <taxon>Pezizomycotina</taxon>
        <taxon>Sordariomycetes</taxon>
        <taxon>Sordariomycetidae</taxon>
        <taxon>Sordariales</taxon>
        <taxon>Podosporaceae</taxon>
        <taxon>Podospora</taxon>
        <taxon>Podospora anserina</taxon>
    </lineage>
</organism>
<evidence type="ECO:0000313" key="4">
    <source>
        <dbReference type="EMBL" id="CDP29167.1"/>
    </source>
</evidence>
<dbReference type="SMART" id="SM00382">
    <property type="entry name" value="AAA"/>
    <property type="match status" value="1"/>
</dbReference>
<reference evidence="5" key="3">
    <citation type="journal article" date="2014" name="Genetics">
        <title>Maintaining two mating types: Structure of the mating type locus and its role in heterokaryosis in Podospora anserina.</title>
        <authorList>
            <person name="Grognet P."/>
            <person name="Bidard F."/>
            <person name="Kuchly C."/>
            <person name="Tong L.C.H."/>
            <person name="Coppin E."/>
            <person name="Benkhali J.A."/>
            <person name="Couloux A."/>
            <person name="Wincker P."/>
            <person name="Debuchy R."/>
            <person name="Silar P."/>
        </authorList>
    </citation>
    <scope>GENOME REANNOTATION</scope>
    <source>
        <strain evidence="5">S / ATCC MYA-4624 / DSM 980 / FGSC 10383</strain>
    </source>
</reference>
<dbReference type="SUPFAM" id="SSF52540">
    <property type="entry name" value="P-loop containing nucleoside triphosphate hydrolases"/>
    <property type="match status" value="1"/>
</dbReference>
<dbReference type="GO" id="GO:0005524">
    <property type="term" value="F:ATP binding"/>
    <property type="evidence" value="ECO:0007669"/>
    <property type="project" value="InterPro"/>
</dbReference>
<dbReference type="InterPro" id="IPR003959">
    <property type="entry name" value="ATPase_AAA_core"/>
</dbReference>
<feature type="region of interest" description="Disordered" evidence="1">
    <location>
        <begin position="995"/>
        <end position="1059"/>
    </location>
</feature>
<dbReference type="EMBL" id="CU633457">
    <property type="protein sequence ID" value="CAP62091.1"/>
    <property type="molecule type" value="Genomic_DNA"/>
</dbReference>
<gene>
    <name evidence="3" type="ORF">PODANS_5_330</name>
</gene>
<dbReference type="Pfam" id="PF23232">
    <property type="entry name" value="AAA_lid_13"/>
    <property type="match status" value="1"/>
</dbReference>
<feature type="region of interest" description="Disordered" evidence="1">
    <location>
        <begin position="203"/>
        <end position="225"/>
    </location>
</feature>
<dbReference type="Pfam" id="PF00004">
    <property type="entry name" value="AAA"/>
    <property type="match status" value="1"/>
</dbReference>
<evidence type="ECO:0000313" key="5">
    <source>
        <dbReference type="Proteomes" id="UP000001197"/>
    </source>
</evidence>
<accession>B2AF74</accession>
<dbReference type="InterPro" id="IPR003593">
    <property type="entry name" value="AAA+_ATPase"/>
</dbReference>
<dbReference type="OrthoDB" id="10042665at2759"/>
<protein>
    <submittedName>
        <fullName evidence="3">Podospora anserina S mat+ genomic DNA chromosome 5, supercontig 1</fullName>
    </submittedName>
</protein>
<reference evidence="4" key="4">
    <citation type="submission" date="2015-04" db="EMBL/GenBank/DDBJ databases">
        <title>Maintaining two mating types: Structure of the mating type locus and its role in heterokaryosis in Podospora anserina.</title>
        <authorList>
            <person name="Grognet P."/>
            <person name="Bidard F."/>
            <person name="Kuchly C."/>
            <person name="Chan Ho Tong L."/>
            <person name="Coppin E."/>
            <person name="Ait Benkhali J."/>
            <person name="Couloux A."/>
            <person name="Wincker P."/>
            <person name="Debuchy R."/>
            <person name="Silar P."/>
        </authorList>
    </citation>
    <scope>NUCLEOTIDE SEQUENCE</scope>
</reference>
<feature type="region of interest" description="Disordered" evidence="1">
    <location>
        <begin position="1072"/>
        <end position="1145"/>
    </location>
</feature>
<dbReference type="KEGG" id="pan:PODANSg1331"/>
<feature type="region of interest" description="Disordered" evidence="1">
    <location>
        <begin position="77"/>
        <end position="137"/>
    </location>
</feature>
<dbReference type="InterPro" id="IPR027417">
    <property type="entry name" value="P-loop_NTPase"/>
</dbReference>
<dbReference type="RefSeq" id="XP_001904313.1">
    <property type="nucleotide sequence ID" value="XM_001904278.1"/>
</dbReference>
<feature type="compositionally biased region" description="Low complexity" evidence="1">
    <location>
        <begin position="1121"/>
        <end position="1145"/>
    </location>
</feature>
<feature type="compositionally biased region" description="Polar residues" evidence="1">
    <location>
        <begin position="1074"/>
        <end position="1091"/>
    </location>
</feature>
<evidence type="ECO:0000256" key="1">
    <source>
        <dbReference type="SAM" id="MobiDB-lite"/>
    </source>
</evidence>
<feature type="region of interest" description="Disordered" evidence="1">
    <location>
        <begin position="297"/>
        <end position="319"/>
    </location>
</feature>
<dbReference type="PANTHER" id="PTHR46411">
    <property type="entry name" value="FAMILY ATPASE, PUTATIVE-RELATED"/>
    <property type="match status" value="1"/>
</dbReference>
<feature type="compositionally biased region" description="Basic and acidic residues" evidence="1">
    <location>
        <begin position="87"/>
        <end position="114"/>
    </location>
</feature>
<dbReference type="PANTHER" id="PTHR46411:SF2">
    <property type="entry name" value="AAA+ ATPASE DOMAIN-CONTAINING PROTEIN"/>
    <property type="match status" value="1"/>
</dbReference>
<name>B2AF74_PODAN</name>
<dbReference type="GeneID" id="6188190"/>
<reference evidence="3 5" key="1">
    <citation type="journal article" date="2008" name="Genome Biol.">
        <title>The genome sequence of the model ascomycete fungus Podospora anserina.</title>
        <authorList>
            <person name="Espagne E."/>
            <person name="Lespinet O."/>
            <person name="Malagnac F."/>
            <person name="Da Silva C."/>
            <person name="Jaillon O."/>
            <person name="Porcel B.M."/>
            <person name="Couloux A."/>
            <person name="Aury J.-M."/>
            <person name="Segurens B."/>
            <person name="Poulain J."/>
            <person name="Anthouard V."/>
            <person name="Grossetete S."/>
            <person name="Khalili H."/>
            <person name="Coppin E."/>
            <person name="Dequard-Chablat M."/>
            <person name="Picard M."/>
            <person name="Contamine V."/>
            <person name="Arnaise S."/>
            <person name="Bourdais A."/>
            <person name="Berteaux-Lecellier V."/>
            <person name="Gautheret D."/>
            <person name="de Vries R.P."/>
            <person name="Battaglia E."/>
            <person name="Coutinho P.M."/>
            <person name="Danchin E.G.J."/>
            <person name="Henrissat B."/>
            <person name="El Khoury R."/>
            <person name="Sainsard-Chanet A."/>
            <person name="Boivin A."/>
            <person name="Pinan-Lucarre B."/>
            <person name="Sellem C.H."/>
            <person name="Debuchy R."/>
            <person name="Wincker P."/>
            <person name="Weissenbach J."/>
            <person name="Silar P."/>
        </authorList>
    </citation>
    <scope>NUCLEOTIDE SEQUENCE [LARGE SCALE GENOMIC DNA]</scope>
    <source>
        <strain evidence="5">S / ATCC MYA-4624 / DSM 980 / FGSC 10383</strain>
        <strain evidence="3">S mat+</strain>
    </source>
</reference>
<dbReference type="InterPro" id="IPR056599">
    <property type="entry name" value="AAA_lid_fung"/>
</dbReference>
<dbReference type="AlphaFoldDB" id="B2AF74"/>
<dbReference type="HOGENOM" id="CLU_277204_0_0_1"/>
<keyword evidence="5" id="KW-1185">Reference proteome</keyword>
<dbReference type="GO" id="GO:0016887">
    <property type="term" value="F:ATP hydrolysis activity"/>
    <property type="evidence" value="ECO:0007669"/>
    <property type="project" value="InterPro"/>
</dbReference>
<dbReference type="Proteomes" id="UP000001197">
    <property type="component" value="Chromosome 5"/>
</dbReference>
<proteinExistence type="predicted"/>
<feature type="compositionally biased region" description="Low complexity" evidence="1">
    <location>
        <begin position="1092"/>
        <end position="1105"/>
    </location>
</feature>
<sequence>MPTTTPSAPEAQSGPALLEASALGEPIQTSTSPNSCQRPSEDIHANGTRELELMCEDKNEANDCGSLRCGDVGDCNKVNSPSRLGQGKKDGETTFERQREWTRARHDISTSSDHDSDDGIVFNSPRLHPSSGQPVDYNKAGMIARQKIRKLEWEHSASTREWQLVGEMAREIGRLRKAEEVCKKERLIQTRPSVPKIVARRAQLGKPVQTEQSADHGSHSERSGVAQSGVLVNRVGWDVFRTRTAELEDIADLDPHEFAVIEVLTEEPLVTSEAKLKSPSQLDNTVMMWGDLVRQPSENHGGEYASSPGIRGKSRGQEPLPERIRIRSRYIIEELRTIIGGRNRFLPPDVEHYDGTTKYLIKFKDSALTMVRPFRTLFHYKDDIVERLGQLQNKLHSNTQLHSKLKDRTRTYTEHLKCLKELIDTQLQPRIDHLNSNRCQLVSFADLCYLFKPGDEIIQRNRPQAFRIYAVSSTDHGATPTWQEYKKPNVASDVNEDIKPQLAISCRYLDFDGKRVGPVTRCFKISQLSGEKPITSLDVYPLRFAETRADREQGHTPFRNRLIDRGKMFLDIAAVRHMHYSGLTIGDKDEVDSQVVVDFEEAFAQIMVHRGGWNWNPFSASNFVQRHKHAEYMASCMPQDTTQEPPISVYPRLLQDIHVHVSVTDKDYIIMSMRACGFVLRSRNWDFTTTFEQLVLPDGHKDMVLSLIAQHYRDKQMQNDERDQVDIIRGKGKGLILLLHGAPGVGKITTAEGVAEMFQKPLFQITCALETHFALASKWGCILLLDEADVFLAARTPQDFVRNGMVSVFLRVLEYYSGILFLTTNRIGDFDEAFGSRILISLHYPQLDLPSTLKIFELNLDLIQDRFKRRNRELSIDTRAILEYAAGYWTNNEHMRWNDRQIRNACNTALALAEFSAQGGDHTKVVDANAKISLKLEHLEVVSKAYLGFITYLEDVFDKDADRRARQMMIRAREHKKSMEKGDRQRQLSFSGGLAQVPMMPTHTTGLWPPMAQPPQSPLSTHPSESPGYPTTSNQITQLPSYPSHLSGQHTSQPPPGQAYLHYTLASAYPQGLQPGSTTYQQHHQPSTMAGPSQPQAQTTLQPAPGWQQATAYPHGSMPISQPGQVVPGPQQPVVPVVEPQQSQP</sequence>
<evidence type="ECO:0000259" key="2">
    <source>
        <dbReference type="SMART" id="SM00382"/>
    </source>
</evidence>
<feature type="compositionally biased region" description="Polar residues" evidence="1">
    <location>
        <begin position="27"/>
        <end position="38"/>
    </location>
</feature>
<feature type="domain" description="AAA+ ATPase" evidence="2">
    <location>
        <begin position="733"/>
        <end position="848"/>
    </location>
</feature>
<feature type="compositionally biased region" description="Polar residues" evidence="1">
    <location>
        <begin position="1018"/>
        <end position="1052"/>
    </location>
</feature>
<dbReference type="eggNOG" id="KOG0742">
    <property type="taxonomic scope" value="Eukaryota"/>
</dbReference>